<protein>
    <submittedName>
        <fullName evidence="1">Uncharacterized protein</fullName>
    </submittedName>
</protein>
<sequence>MATKMATEMALEFSAGGIKEETATATASVVEEPIRTKLKIWVNIENLAARFCAALFLRAPGMAWAKNTKYTYNFVDKNAKYRL</sequence>
<comment type="caution">
    <text evidence="1">The sequence shown here is derived from an EMBL/GenBank/DDBJ whole genome shotgun (WGS) entry which is preliminary data.</text>
</comment>
<evidence type="ECO:0000313" key="1">
    <source>
        <dbReference type="EMBL" id="KXG75820.1"/>
    </source>
</evidence>
<dbReference type="Proteomes" id="UP000070427">
    <property type="component" value="Unassembled WGS sequence"/>
</dbReference>
<organism evidence="1 2">
    <name type="scientific">Fervidicola ferrireducens</name>
    <dbReference type="NCBI Taxonomy" id="520764"/>
    <lineage>
        <taxon>Bacteria</taxon>
        <taxon>Bacillati</taxon>
        <taxon>Bacillota</taxon>
        <taxon>Clostridia</taxon>
        <taxon>Thermosediminibacterales</taxon>
        <taxon>Thermosediminibacteraceae</taxon>
        <taxon>Fervidicola</taxon>
    </lineage>
</organism>
<keyword evidence="2" id="KW-1185">Reference proteome</keyword>
<dbReference type="InParanoid" id="A0A140L5J5"/>
<accession>A0A140L5J5</accession>
<dbReference type="AlphaFoldDB" id="A0A140L5J5"/>
<evidence type="ECO:0000313" key="2">
    <source>
        <dbReference type="Proteomes" id="UP000070427"/>
    </source>
</evidence>
<proteinExistence type="predicted"/>
<dbReference type="EMBL" id="LOED01000023">
    <property type="protein sequence ID" value="KXG75820.1"/>
    <property type="molecule type" value="Genomic_DNA"/>
</dbReference>
<gene>
    <name evidence="1" type="ORF">AN618_17300</name>
</gene>
<reference evidence="1 2" key="1">
    <citation type="submission" date="2015-12" db="EMBL/GenBank/DDBJ databases">
        <title>Draft genome sequnece of Fervidicola ferrireducens strain Y170.</title>
        <authorList>
            <person name="Patel B.K."/>
        </authorList>
    </citation>
    <scope>NUCLEOTIDE SEQUENCE [LARGE SCALE GENOMIC DNA]</scope>
    <source>
        <strain evidence="1 2">Y170</strain>
    </source>
</reference>
<name>A0A140L5J5_9FIRM</name>